<name>A0A173T954_9FIRM</name>
<dbReference type="EMBL" id="WMQE01000003">
    <property type="protein sequence ID" value="MTK20297.1"/>
    <property type="molecule type" value="Genomic_DNA"/>
</dbReference>
<dbReference type="Gene3D" id="2.30.110.10">
    <property type="entry name" value="Electron Transport, Fmn-binding Protein, Chain A"/>
    <property type="match status" value="1"/>
</dbReference>
<dbReference type="AlphaFoldDB" id="A0A173T954"/>
<gene>
    <name evidence="1" type="ORF">GMA92_02435</name>
</gene>
<sequence>MASQINIPNFRNLSTTEIIEVLNNAPYCLLGVAYNHSVQSSSSQSHNLKVQPLVFPMNYTYRYLRVNNEYVYTFTLHSLNHGQKIDAINDNDRVCLEFNYHTSRSRLSVMVTGTADVDILNNGLARITIRPDENGVTGRKFYTSR</sequence>
<proteinExistence type="predicted"/>
<dbReference type="GeneID" id="60058475"/>
<accession>A0A173T954</accession>
<evidence type="ECO:0000313" key="1">
    <source>
        <dbReference type="EMBL" id="MTK20297.1"/>
    </source>
</evidence>
<reference evidence="1 2" key="1">
    <citation type="journal article" date="2019" name="Nat. Med.">
        <title>A library of human gut bacterial isolates paired with longitudinal multiomics data enables mechanistic microbiome research.</title>
        <authorList>
            <person name="Poyet M."/>
            <person name="Groussin M."/>
            <person name="Gibbons S.M."/>
            <person name="Avila-Pacheco J."/>
            <person name="Jiang X."/>
            <person name="Kearney S.M."/>
            <person name="Perrotta A.R."/>
            <person name="Berdy B."/>
            <person name="Zhao S."/>
            <person name="Lieberman T.D."/>
            <person name="Swanson P.K."/>
            <person name="Smith M."/>
            <person name="Roesemann S."/>
            <person name="Alexander J.E."/>
            <person name="Rich S.A."/>
            <person name="Livny J."/>
            <person name="Vlamakis H."/>
            <person name="Clish C."/>
            <person name="Bullock K."/>
            <person name="Deik A."/>
            <person name="Scott J."/>
            <person name="Pierce K.A."/>
            <person name="Xavier R.J."/>
            <person name="Alm E.J."/>
        </authorList>
    </citation>
    <scope>NUCLEOTIDE SEQUENCE [LARGE SCALE GENOMIC DNA]</scope>
    <source>
        <strain evidence="1 2">BIOML-A198</strain>
    </source>
</reference>
<dbReference type="RefSeq" id="WP_039930904.1">
    <property type="nucleotide sequence ID" value="NZ_CABJBH010000002.1"/>
</dbReference>
<evidence type="ECO:0000313" key="2">
    <source>
        <dbReference type="Proteomes" id="UP000487649"/>
    </source>
</evidence>
<dbReference type="SUPFAM" id="SSF50475">
    <property type="entry name" value="FMN-binding split barrel"/>
    <property type="match status" value="1"/>
</dbReference>
<dbReference type="Proteomes" id="UP000487649">
    <property type="component" value="Unassembled WGS sequence"/>
</dbReference>
<protein>
    <submittedName>
        <fullName evidence="1">Uncharacterized protein</fullName>
    </submittedName>
</protein>
<comment type="caution">
    <text evidence="1">The sequence shown here is derived from an EMBL/GenBank/DDBJ whole genome shotgun (WGS) entry which is preliminary data.</text>
</comment>
<organism evidence="1 2">
    <name type="scientific">Turicibacter sanguinis</name>
    <dbReference type="NCBI Taxonomy" id="154288"/>
    <lineage>
        <taxon>Bacteria</taxon>
        <taxon>Bacillati</taxon>
        <taxon>Bacillota</taxon>
        <taxon>Erysipelotrichia</taxon>
        <taxon>Erysipelotrichales</taxon>
        <taxon>Turicibacteraceae</taxon>
        <taxon>Turicibacter</taxon>
    </lineage>
</organism>
<dbReference type="InterPro" id="IPR012349">
    <property type="entry name" value="Split_barrel_FMN-bd"/>
</dbReference>